<feature type="domain" description="FAD-binding" evidence="6">
    <location>
        <begin position="6"/>
        <end position="175"/>
    </location>
</feature>
<dbReference type="PANTHER" id="PTHR47356:SF2">
    <property type="entry name" value="FAD-BINDING DOMAIN-CONTAINING PROTEIN-RELATED"/>
    <property type="match status" value="1"/>
</dbReference>
<keyword evidence="3" id="KW-0274">FAD</keyword>
<dbReference type="Gene3D" id="3.50.50.60">
    <property type="entry name" value="FAD/NAD(P)-binding domain"/>
    <property type="match status" value="1"/>
</dbReference>
<dbReference type="GO" id="GO:0071949">
    <property type="term" value="F:FAD binding"/>
    <property type="evidence" value="ECO:0007669"/>
    <property type="project" value="InterPro"/>
</dbReference>
<evidence type="ECO:0000256" key="3">
    <source>
        <dbReference type="ARBA" id="ARBA00022827"/>
    </source>
</evidence>
<comment type="similarity">
    <text evidence="1">Belongs to the paxM FAD-dependent monooxygenase family.</text>
</comment>
<proteinExistence type="inferred from homology"/>
<evidence type="ECO:0000256" key="2">
    <source>
        <dbReference type="ARBA" id="ARBA00022630"/>
    </source>
</evidence>
<dbReference type="InterPro" id="IPR036188">
    <property type="entry name" value="FAD/NAD-bd_sf"/>
</dbReference>
<evidence type="ECO:0000256" key="4">
    <source>
        <dbReference type="ARBA" id="ARBA00023002"/>
    </source>
</evidence>
<dbReference type="PANTHER" id="PTHR47356">
    <property type="entry name" value="FAD-DEPENDENT MONOOXYGENASE ASQG-RELATED"/>
    <property type="match status" value="1"/>
</dbReference>
<keyword evidence="4" id="KW-0560">Oxidoreductase</keyword>
<dbReference type="Pfam" id="PF01494">
    <property type="entry name" value="FAD_binding_3"/>
    <property type="match status" value="2"/>
</dbReference>
<keyword evidence="2" id="KW-0285">Flavoprotein</keyword>
<sequence length="488" mass="54621">MSARPTVLIVGAGLGGLTLGVLLERAGIPYQIFERASVIKPLGSALSLGANIIPLFKQIGIYNEFLESAIVRYTTQVYNEKRKLEFVLDSKPAASMGGYDGYIISRPDIYDILFRQIPPHKIHLGKRVLSTQQNAREVKIACSDNSIYYGHILVGADGAYSGVRQSMYKAMKNEGRLPKQDQEDLPYSCTCLVGNTRPLDPELFPSLKLDDCSFDCVLSDDKPYTWVTFTTKHNIICWMVVHHLNKTSYRDNDSFRNSEWGPEAAEAMCNEVRDFAIPGGNGSQTVGDLIDNTPKEHISKVMLEEKVFDTWHDGRVVLLGDACHKMNPSGGQGALNAMQDAITLANWINVLNSNDVKAMNKTFTEYKMERYPHAVEAFESSKMFSRIIARNLTGRIVRFATKHMPRWAWMMALRKMASNRPQVAFLPMIEDLGTVKPVYQPSLYKTKGAGPNHPQAQEDANRQSSRHSRSGQGQDGNDFIDSDVKCKL</sequence>
<dbReference type="Proteomes" id="UP000726737">
    <property type="component" value="Unassembled WGS sequence"/>
</dbReference>
<gene>
    <name evidence="7" type="ORF">BG011_000603</name>
</gene>
<keyword evidence="8" id="KW-1185">Reference proteome</keyword>
<evidence type="ECO:0000313" key="7">
    <source>
        <dbReference type="EMBL" id="KAG0261840.1"/>
    </source>
</evidence>
<feature type="region of interest" description="Disordered" evidence="5">
    <location>
        <begin position="443"/>
        <end position="488"/>
    </location>
</feature>
<dbReference type="SUPFAM" id="SSF51905">
    <property type="entry name" value="FAD/NAD(P)-binding domain"/>
    <property type="match status" value="1"/>
</dbReference>
<comment type="caution">
    <text evidence="7">The sequence shown here is derived from an EMBL/GenBank/DDBJ whole genome shotgun (WGS) entry which is preliminary data.</text>
</comment>
<feature type="domain" description="FAD-binding" evidence="6">
    <location>
        <begin position="293"/>
        <end position="377"/>
    </location>
</feature>
<organism evidence="7 8">
    <name type="scientific">Mortierella polycephala</name>
    <dbReference type="NCBI Taxonomy" id="41804"/>
    <lineage>
        <taxon>Eukaryota</taxon>
        <taxon>Fungi</taxon>
        <taxon>Fungi incertae sedis</taxon>
        <taxon>Mucoromycota</taxon>
        <taxon>Mortierellomycotina</taxon>
        <taxon>Mortierellomycetes</taxon>
        <taxon>Mortierellales</taxon>
        <taxon>Mortierellaceae</taxon>
        <taxon>Mortierella</taxon>
    </lineage>
</organism>
<dbReference type="OrthoDB" id="655030at2759"/>
<evidence type="ECO:0000256" key="5">
    <source>
        <dbReference type="SAM" id="MobiDB-lite"/>
    </source>
</evidence>
<dbReference type="InterPro" id="IPR050562">
    <property type="entry name" value="FAD_mOase_fung"/>
</dbReference>
<evidence type="ECO:0000259" key="6">
    <source>
        <dbReference type="Pfam" id="PF01494"/>
    </source>
</evidence>
<dbReference type="InterPro" id="IPR002938">
    <property type="entry name" value="FAD-bd"/>
</dbReference>
<evidence type="ECO:0000256" key="1">
    <source>
        <dbReference type="ARBA" id="ARBA00007992"/>
    </source>
</evidence>
<dbReference type="AlphaFoldDB" id="A0A9P6Q6N4"/>
<dbReference type="GO" id="GO:0004497">
    <property type="term" value="F:monooxygenase activity"/>
    <property type="evidence" value="ECO:0007669"/>
    <property type="project" value="InterPro"/>
</dbReference>
<evidence type="ECO:0000313" key="8">
    <source>
        <dbReference type="Proteomes" id="UP000726737"/>
    </source>
</evidence>
<accession>A0A9P6Q6N4</accession>
<dbReference type="PRINTS" id="PR00420">
    <property type="entry name" value="RNGMNOXGNASE"/>
</dbReference>
<reference evidence="7" key="1">
    <citation type="journal article" date="2020" name="Fungal Divers.">
        <title>Resolving the Mortierellaceae phylogeny through synthesis of multi-gene phylogenetics and phylogenomics.</title>
        <authorList>
            <person name="Vandepol N."/>
            <person name="Liber J."/>
            <person name="Desiro A."/>
            <person name="Na H."/>
            <person name="Kennedy M."/>
            <person name="Barry K."/>
            <person name="Grigoriev I.V."/>
            <person name="Miller A.N."/>
            <person name="O'Donnell K."/>
            <person name="Stajich J.E."/>
            <person name="Bonito G."/>
        </authorList>
    </citation>
    <scope>NUCLEOTIDE SEQUENCE</scope>
    <source>
        <strain evidence="7">KOD948</strain>
    </source>
</reference>
<protein>
    <recommendedName>
        <fullName evidence="6">FAD-binding domain-containing protein</fullName>
    </recommendedName>
</protein>
<name>A0A9P6Q6N4_9FUNG</name>
<dbReference type="EMBL" id="JAAAJA010000113">
    <property type="protein sequence ID" value="KAG0261840.1"/>
    <property type="molecule type" value="Genomic_DNA"/>
</dbReference>